<gene>
    <name evidence="1" type="ORF">AC579_10344</name>
</gene>
<name>A0A139ICP3_9PEZI</name>
<sequence length="129" mass="14279">MPVPAGMTSPILSSRAVHILDATIWSQLLKSSAVTLQQDISDKEGSMEAFNLRFCAPKKNLSHSGGQMHDRDLVVASPFGESIECDVFSRRDDQAGAQEKRCEYVSLYWIVCNAAQHRKSLLIGKIETL</sequence>
<comment type="caution">
    <text evidence="1">The sequence shown here is derived from an EMBL/GenBank/DDBJ whole genome shotgun (WGS) entry which is preliminary data.</text>
</comment>
<dbReference type="Proteomes" id="UP000073492">
    <property type="component" value="Unassembled WGS sequence"/>
</dbReference>
<accession>A0A139ICP3</accession>
<dbReference type="AlphaFoldDB" id="A0A139ICP3"/>
<keyword evidence="2" id="KW-1185">Reference proteome</keyword>
<protein>
    <submittedName>
        <fullName evidence="1">Uncharacterized protein</fullName>
    </submittedName>
</protein>
<proteinExistence type="predicted"/>
<reference evidence="1 2" key="1">
    <citation type="submission" date="2015-07" db="EMBL/GenBank/DDBJ databases">
        <title>Comparative genomics of the Sigatoka disease complex on banana suggests a link between parallel evolutionary changes in Pseudocercospora fijiensis and Pseudocercospora eumusae and increased virulence on the banana host.</title>
        <authorList>
            <person name="Chang T.-C."/>
            <person name="Salvucci A."/>
            <person name="Crous P.W."/>
            <person name="Stergiopoulos I."/>
        </authorList>
    </citation>
    <scope>NUCLEOTIDE SEQUENCE [LARGE SCALE GENOMIC DNA]</scope>
    <source>
        <strain evidence="1 2">CBS 116634</strain>
    </source>
</reference>
<evidence type="ECO:0000313" key="1">
    <source>
        <dbReference type="EMBL" id="KXT12508.1"/>
    </source>
</evidence>
<organism evidence="1 2">
    <name type="scientific">Pseudocercospora musae</name>
    <dbReference type="NCBI Taxonomy" id="113226"/>
    <lineage>
        <taxon>Eukaryota</taxon>
        <taxon>Fungi</taxon>
        <taxon>Dikarya</taxon>
        <taxon>Ascomycota</taxon>
        <taxon>Pezizomycotina</taxon>
        <taxon>Dothideomycetes</taxon>
        <taxon>Dothideomycetidae</taxon>
        <taxon>Mycosphaerellales</taxon>
        <taxon>Mycosphaerellaceae</taxon>
        <taxon>Pseudocercospora</taxon>
    </lineage>
</organism>
<evidence type="ECO:0000313" key="2">
    <source>
        <dbReference type="Proteomes" id="UP000073492"/>
    </source>
</evidence>
<dbReference type="EMBL" id="LFZO01000149">
    <property type="protein sequence ID" value="KXT12508.1"/>
    <property type="molecule type" value="Genomic_DNA"/>
</dbReference>